<evidence type="ECO:0000313" key="3">
    <source>
        <dbReference type="Proteomes" id="UP000323164"/>
    </source>
</evidence>
<reference evidence="2 3" key="1">
    <citation type="submission" date="2019-08" db="EMBL/GenBank/DDBJ databases">
        <title>Draft genome sequence of Lysobacter sp. UKS-15.</title>
        <authorList>
            <person name="Im W.-T."/>
        </authorList>
    </citation>
    <scope>NUCLEOTIDE SEQUENCE [LARGE SCALE GENOMIC DNA]</scope>
    <source>
        <strain evidence="2 3">UKS-15</strain>
    </source>
</reference>
<keyword evidence="1" id="KW-0812">Transmembrane</keyword>
<sequence length="168" mass="19044">MDQPGSRLPMNAQNPVEHPFIYRPETRVPTATRTLHGAITLVAWMIYAYLWLPVLTAIAWYLGVRTAFVEIYVRNNRIDNGVFLAIGVMALIAIALLVGWAEYNRRKFGRHDRRGAPRQVDAYDVGDSMFAPLEVSQRLSRAKLIRLEMSHDARPLGVHHDAPMPGQL</sequence>
<dbReference type="Pfam" id="PF13994">
    <property type="entry name" value="PgaD"/>
    <property type="match status" value="1"/>
</dbReference>
<dbReference type="NCBIfam" id="TIGR03940">
    <property type="entry name" value="PGA_PgaD"/>
    <property type="match status" value="1"/>
</dbReference>
<dbReference type="EMBL" id="VTRV01000241">
    <property type="protein sequence ID" value="TZF81269.1"/>
    <property type="molecule type" value="Genomic_DNA"/>
</dbReference>
<proteinExistence type="predicted"/>
<keyword evidence="3" id="KW-1185">Reference proteome</keyword>
<organism evidence="2 3">
    <name type="scientific">Cognatilysobacter lacus</name>
    <dbReference type="NCBI Taxonomy" id="1643323"/>
    <lineage>
        <taxon>Bacteria</taxon>
        <taxon>Pseudomonadati</taxon>
        <taxon>Pseudomonadota</taxon>
        <taxon>Gammaproteobacteria</taxon>
        <taxon>Lysobacterales</taxon>
        <taxon>Lysobacteraceae</taxon>
        <taxon>Cognatilysobacter</taxon>
    </lineage>
</organism>
<evidence type="ECO:0000313" key="2">
    <source>
        <dbReference type="EMBL" id="TZF81269.1"/>
    </source>
</evidence>
<feature type="transmembrane region" description="Helical" evidence="1">
    <location>
        <begin position="41"/>
        <end position="62"/>
    </location>
</feature>
<feature type="transmembrane region" description="Helical" evidence="1">
    <location>
        <begin position="82"/>
        <end position="103"/>
    </location>
</feature>
<name>A0A5D8YF65_9GAMM</name>
<dbReference type="GO" id="GO:0043709">
    <property type="term" value="P:cell adhesion involved in single-species biofilm formation"/>
    <property type="evidence" value="ECO:0007669"/>
    <property type="project" value="InterPro"/>
</dbReference>
<evidence type="ECO:0000256" key="1">
    <source>
        <dbReference type="SAM" id="Phobius"/>
    </source>
</evidence>
<dbReference type="OrthoDB" id="6003102at2"/>
<protein>
    <submittedName>
        <fullName evidence="2">Poly-beta-1,6-N-acetyl-D-glucosamine biosynthesis protein PgaD</fullName>
    </submittedName>
</protein>
<dbReference type="AlphaFoldDB" id="A0A5D8YF65"/>
<gene>
    <name evidence="2" type="primary">pgaD</name>
    <name evidence="2" type="ORF">FW784_13665</name>
</gene>
<keyword evidence="1" id="KW-0472">Membrane</keyword>
<comment type="caution">
    <text evidence="2">The sequence shown here is derived from an EMBL/GenBank/DDBJ whole genome shotgun (WGS) entry which is preliminary data.</text>
</comment>
<accession>A0A5D8YF65</accession>
<keyword evidence="1" id="KW-1133">Transmembrane helix</keyword>
<dbReference type="Proteomes" id="UP000323164">
    <property type="component" value="Unassembled WGS sequence"/>
</dbReference>
<dbReference type="InterPro" id="IPR023829">
    <property type="entry name" value="PGA_PgaD"/>
</dbReference>